<dbReference type="GO" id="GO:0051536">
    <property type="term" value="F:iron-sulfur cluster binding"/>
    <property type="evidence" value="ECO:0007669"/>
    <property type="project" value="UniProtKB-KW"/>
</dbReference>
<dbReference type="Gene3D" id="3.20.20.70">
    <property type="entry name" value="Aldolase class I"/>
    <property type="match status" value="1"/>
</dbReference>
<dbReference type="InterPro" id="IPR013785">
    <property type="entry name" value="Aldolase_TIM"/>
</dbReference>
<protein>
    <submittedName>
        <fullName evidence="7">Putative DNA modification/repair radical SAM protein</fullName>
    </submittedName>
</protein>
<dbReference type="Pfam" id="PF04055">
    <property type="entry name" value="Radical_SAM"/>
    <property type="match status" value="1"/>
</dbReference>
<keyword evidence="3" id="KW-0479">Metal-binding</keyword>
<dbReference type="PANTHER" id="PTHR21180">
    <property type="entry name" value="ENDONUCLEASE/EXONUCLEASE/PHOSPHATASE FAMILY DOMAIN-CONTAINING PROTEIN 1"/>
    <property type="match status" value="1"/>
</dbReference>
<evidence type="ECO:0000256" key="2">
    <source>
        <dbReference type="ARBA" id="ARBA00022691"/>
    </source>
</evidence>
<evidence type="ECO:0000256" key="4">
    <source>
        <dbReference type="ARBA" id="ARBA00023004"/>
    </source>
</evidence>
<dbReference type="InterPro" id="IPR010994">
    <property type="entry name" value="RuvA_2-like"/>
</dbReference>
<evidence type="ECO:0000256" key="1">
    <source>
        <dbReference type="ARBA" id="ARBA00001966"/>
    </source>
</evidence>
<name>A0A1M6XLP5_XYLRU</name>
<evidence type="ECO:0000259" key="6">
    <source>
        <dbReference type="Pfam" id="PF04055"/>
    </source>
</evidence>
<dbReference type="AlphaFoldDB" id="A0A1M6XLP5"/>
<accession>A0A1M6XLP5</accession>
<dbReference type="GO" id="GO:0046872">
    <property type="term" value="F:metal ion binding"/>
    <property type="evidence" value="ECO:0007669"/>
    <property type="project" value="UniProtKB-KW"/>
</dbReference>
<reference evidence="7 8" key="1">
    <citation type="submission" date="2016-11" db="EMBL/GenBank/DDBJ databases">
        <authorList>
            <person name="Jaros S."/>
            <person name="Januszkiewicz K."/>
            <person name="Wedrychowicz H."/>
        </authorList>
    </citation>
    <scope>NUCLEOTIDE SEQUENCE [LARGE SCALE GENOMIC DNA]</scope>
    <source>
        <strain evidence="7 8">KHT3</strain>
    </source>
</reference>
<feature type="domain" description="Radical SAM core" evidence="6">
    <location>
        <begin position="79"/>
        <end position="202"/>
    </location>
</feature>
<gene>
    <name evidence="7" type="ORF">SAMN05216463_1216</name>
</gene>
<dbReference type="SFLD" id="SFLDS00029">
    <property type="entry name" value="Radical_SAM"/>
    <property type="match status" value="1"/>
</dbReference>
<comment type="cofactor">
    <cofactor evidence="1">
        <name>[4Fe-4S] cluster</name>
        <dbReference type="ChEBI" id="CHEBI:49883"/>
    </cofactor>
</comment>
<dbReference type="CDD" id="cd01335">
    <property type="entry name" value="Radical_SAM"/>
    <property type="match status" value="1"/>
</dbReference>
<dbReference type="InterPro" id="IPR051675">
    <property type="entry name" value="Endo/Exo/Phosphatase_dom_1"/>
</dbReference>
<dbReference type="SUPFAM" id="SSF102114">
    <property type="entry name" value="Radical SAM enzymes"/>
    <property type="match status" value="1"/>
</dbReference>
<dbReference type="Proteomes" id="UP000184130">
    <property type="component" value="Unassembled WGS sequence"/>
</dbReference>
<dbReference type="SFLD" id="SFLDG01102">
    <property type="entry name" value="Uncharacterised_Radical_SAM_Su"/>
    <property type="match status" value="1"/>
</dbReference>
<evidence type="ECO:0000256" key="5">
    <source>
        <dbReference type="ARBA" id="ARBA00023014"/>
    </source>
</evidence>
<dbReference type="NCBIfam" id="TIGR03916">
    <property type="entry name" value="rSAM_link_UDG"/>
    <property type="match status" value="1"/>
</dbReference>
<evidence type="ECO:0000313" key="8">
    <source>
        <dbReference type="Proteomes" id="UP000184130"/>
    </source>
</evidence>
<organism evidence="7 8">
    <name type="scientific">Xylanibacter ruminicola</name>
    <name type="common">Prevotella ruminicola</name>
    <dbReference type="NCBI Taxonomy" id="839"/>
    <lineage>
        <taxon>Bacteria</taxon>
        <taxon>Pseudomonadati</taxon>
        <taxon>Bacteroidota</taxon>
        <taxon>Bacteroidia</taxon>
        <taxon>Bacteroidales</taxon>
        <taxon>Prevotellaceae</taxon>
        <taxon>Xylanibacter</taxon>
    </lineage>
</organism>
<keyword evidence="4" id="KW-0408">Iron</keyword>
<keyword evidence="5" id="KW-0411">Iron-sulfur</keyword>
<dbReference type="InterPro" id="IPR058240">
    <property type="entry name" value="rSAM_sf"/>
</dbReference>
<keyword evidence="2" id="KW-0949">S-adenosyl-L-methionine</keyword>
<dbReference type="PANTHER" id="PTHR21180:SF9">
    <property type="entry name" value="TYPE II SECRETION SYSTEM PROTEIN K"/>
    <property type="match status" value="1"/>
</dbReference>
<dbReference type="SUPFAM" id="SSF47781">
    <property type="entry name" value="RuvA domain 2-like"/>
    <property type="match status" value="1"/>
</dbReference>
<dbReference type="InterPro" id="IPR023874">
    <property type="entry name" value="DNA_rSAM_put"/>
</dbReference>
<dbReference type="EMBL" id="FRBD01000021">
    <property type="protein sequence ID" value="SHL06838.1"/>
    <property type="molecule type" value="Genomic_DNA"/>
</dbReference>
<dbReference type="GO" id="GO:0003824">
    <property type="term" value="F:catalytic activity"/>
    <property type="evidence" value="ECO:0007669"/>
    <property type="project" value="InterPro"/>
</dbReference>
<proteinExistence type="predicted"/>
<evidence type="ECO:0000313" key="7">
    <source>
        <dbReference type="EMBL" id="SHL06838.1"/>
    </source>
</evidence>
<dbReference type="InterPro" id="IPR007197">
    <property type="entry name" value="rSAM"/>
</dbReference>
<evidence type="ECO:0000256" key="3">
    <source>
        <dbReference type="ARBA" id="ARBA00022723"/>
    </source>
</evidence>
<sequence length="448" mass="51427">MLNGIYLRLFLYLCSRMTEKTMEKLRILAESAKYDVSCSSSGTVRSGKKGMVGSTVGGVGICHSFADDGRCISLLKVMLTNYCMYDCAYCINRRTNDIRRATLSVSELEEIVMEFYRRNYIEGLFLSSGVVRNPDYTMERLTAIVRDLRTVHRFNGYIHLKTIPGASQELLQEAGLYADRMSINIEIPKEESLKALAPEKDHKSIFLPMTQIQQGVLENKEDRKKYRHAPRFVPAGQSTQMIVGATKETDLDILKMSNTMYQQPTMRRVYYSGYVSVNTYDPRLPVLKQPPLVRENRLYQADWLMRFYHFKVDEIVDDKHAHLDLDVDPKLGWALRHPEFFPVDINSAPYEDILRVPGIGVKSAVLIVNSRRFNRVTSYHLKKMGVVMKKAKYFITCGELTSSFSQPIIGINEIRPERLRPLLLSKAQQKRVAAEQQLMIDFGEDQNS</sequence>